<comment type="caution">
    <text evidence="9">The sequence shown here is derived from an EMBL/GenBank/DDBJ whole genome shotgun (WGS) entry which is preliminary data.</text>
</comment>
<protein>
    <recommendedName>
        <fullName evidence="3">Single-pass membrane and coiled-coil domain-containing protein 4 homolog</fullName>
    </recommendedName>
</protein>
<feature type="non-terminal residue" evidence="9">
    <location>
        <position position="1"/>
    </location>
</feature>
<keyword evidence="7 8" id="KW-0472">Membrane</keyword>
<keyword evidence="10" id="KW-1185">Reference proteome</keyword>
<evidence type="ECO:0000256" key="4">
    <source>
        <dbReference type="ARBA" id="ARBA00022692"/>
    </source>
</evidence>
<dbReference type="PANTHER" id="PTHR34644:SF2">
    <property type="entry name" value="SINGLE-PASS MEMBRANE AND COILED-COIL DOMAIN-CONTAINING PROTEIN 4"/>
    <property type="match status" value="1"/>
</dbReference>
<comment type="subcellular location">
    <subcellularLocation>
        <location evidence="1">Membrane</location>
        <topology evidence="1">Single-pass membrane protein</topology>
    </subcellularLocation>
</comment>
<feature type="transmembrane region" description="Helical" evidence="8">
    <location>
        <begin position="36"/>
        <end position="57"/>
    </location>
</feature>
<dbReference type="InterPro" id="IPR027960">
    <property type="entry name" value="DUF4519"/>
</dbReference>
<reference evidence="9 10" key="1">
    <citation type="submission" date="2023-11" db="EMBL/GenBank/DDBJ databases">
        <title>Halocaridina rubra genome assembly.</title>
        <authorList>
            <person name="Smith C."/>
        </authorList>
    </citation>
    <scope>NUCLEOTIDE SEQUENCE [LARGE SCALE GENOMIC DNA]</scope>
    <source>
        <strain evidence="9">EP-1</strain>
        <tissue evidence="9">Whole</tissue>
    </source>
</reference>
<organism evidence="9 10">
    <name type="scientific">Halocaridina rubra</name>
    <name type="common">Hawaiian red shrimp</name>
    <dbReference type="NCBI Taxonomy" id="373956"/>
    <lineage>
        <taxon>Eukaryota</taxon>
        <taxon>Metazoa</taxon>
        <taxon>Ecdysozoa</taxon>
        <taxon>Arthropoda</taxon>
        <taxon>Crustacea</taxon>
        <taxon>Multicrustacea</taxon>
        <taxon>Malacostraca</taxon>
        <taxon>Eumalacostraca</taxon>
        <taxon>Eucarida</taxon>
        <taxon>Decapoda</taxon>
        <taxon>Pleocyemata</taxon>
        <taxon>Caridea</taxon>
        <taxon>Atyoidea</taxon>
        <taxon>Atyidae</taxon>
        <taxon>Halocaridina</taxon>
    </lineage>
</organism>
<evidence type="ECO:0000256" key="6">
    <source>
        <dbReference type="ARBA" id="ARBA00023054"/>
    </source>
</evidence>
<dbReference type="EMBL" id="JAXCGZ010008327">
    <property type="protein sequence ID" value="KAK7077739.1"/>
    <property type="molecule type" value="Genomic_DNA"/>
</dbReference>
<evidence type="ECO:0000256" key="2">
    <source>
        <dbReference type="ARBA" id="ARBA00009202"/>
    </source>
</evidence>
<dbReference type="AlphaFoldDB" id="A0AAN9A865"/>
<dbReference type="Proteomes" id="UP001381693">
    <property type="component" value="Unassembled WGS sequence"/>
</dbReference>
<keyword evidence="6" id="KW-0175">Coiled coil</keyword>
<evidence type="ECO:0000256" key="7">
    <source>
        <dbReference type="ARBA" id="ARBA00023136"/>
    </source>
</evidence>
<evidence type="ECO:0000256" key="3">
    <source>
        <dbReference type="ARBA" id="ARBA00017028"/>
    </source>
</evidence>
<evidence type="ECO:0000256" key="1">
    <source>
        <dbReference type="ARBA" id="ARBA00004167"/>
    </source>
</evidence>
<accession>A0AAN9A865</accession>
<keyword evidence="5 8" id="KW-1133">Transmembrane helix</keyword>
<evidence type="ECO:0000313" key="10">
    <source>
        <dbReference type="Proteomes" id="UP001381693"/>
    </source>
</evidence>
<evidence type="ECO:0000313" key="9">
    <source>
        <dbReference type="EMBL" id="KAK7077739.1"/>
    </source>
</evidence>
<proteinExistence type="inferred from homology"/>
<dbReference type="PANTHER" id="PTHR34644">
    <property type="entry name" value="SINGLE-PASS MEMBRANE AND COILED-COIL DOMAIN-CONTAINING PROTEIN 4"/>
    <property type="match status" value="1"/>
</dbReference>
<evidence type="ECO:0000256" key="5">
    <source>
        <dbReference type="ARBA" id="ARBA00022989"/>
    </source>
</evidence>
<dbReference type="Pfam" id="PF15012">
    <property type="entry name" value="DUF4519"/>
    <property type="match status" value="1"/>
</dbReference>
<name>A0AAN9A865_HALRR</name>
<comment type="similarity">
    <text evidence="2">Belongs to the SMCO4 family.</text>
</comment>
<sequence length="66" mass="7645">CVLRLIMRQLKGGKTKESGKEKRERKKEFIENKEKAFTIALPILGGIFLLIALLVYIKTRPKEMDL</sequence>
<gene>
    <name evidence="9" type="primary">SMCO4</name>
    <name evidence="9" type="ORF">SK128_024386</name>
</gene>
<evidence type="ECO:0000256" key="8">
    <source>
        <dbReference type="SAM" id="Phobius"/>
    </source>
</evidence>
<keyword evidence="4 8" id="KW-0812">Transmembrane</keyword>
<dbReference type="GO" id="GO:0016020">
    <property type="term" value="C:membrane"/>
    <property type="evidence" value="ECO:0007669"/>
    <property type="project" value="UniProtKB-SubCell"/>
</dbReference>